<name>A0A5K3G1D8_MESCO</name>
<proteinExistence type="predicted"/>
<feature type="region of interest" description="Disordered" evidence="1">
    <location>
        <begin position="1"/>
        <end position="21"/>
    </location>
</feature>
<dbReference type="AlphaFoldDB" id="A0A5K3G1D8"/>
<protein>
    <submittedName>
        <fullName evidence="2">Uncharacterized protein</fullName>
    </submittedName>
</protein>
<evidence type="ECO:0000313" key="2">
    <source>
        <dbReference type="WBParaSite" id="MCU_014483-RA"/>
    </source>
</evidence>
<dbReference type="WBParaSite" id="MCU_014483-RA">
    <property type="protein sequence ID" value="MCU_014483-RA"/>
    <property type="gene ID" value="MCU_014483"/>
</dbReference>
<accession>A0A5K3G1D8</accession>
<sequence length="214" mass="24769">MTIYDQFNIPEDTQSDRSSRSYDTVVRLNNDGLDTYQYMQCANTLNADIQPQWQWFFRQTRWPFCFAPQQNVDVSVHGNPIPSWRASVGRLLLDVCNFCKRNRQMQSLILLDPMALSPVSPLLNLMRHSLEPKAHLSGILWITPLDALSLFYHVPIPRQELGDEAEAEHAYPRPFYLRVLTLAAFLSNWLAWFSRIETYSSLGISRFQPTAVSD</sequence>
<reference evidence="2" key="1">
    <citation type="submission" date="2019-11" db="UniProtKB">
        <authorList>
            <consortium name="WormBaseParasite"/>
        </authorList>
    </citation>
    <scope>IDENTIFICATION</scope>
</reference>
<evidence type="ECO:0000256" key="1">
    <source>
        <dbReference type="SAM" id="MobiDB-lite"/>
    </source>
</evidence>
<organism evidence="2">
    <name type="scientific">Mesocestoides corti</name>
    <name type="common">Flatworm</name>
    <dbReference type="NCBI Taxonomy" id="53468"/>
    <lineage>
        <taxon>Eukaryota</taxon>
        <taxon>Metazoa</taxon>
        <taxon>Spiralia</taxon>
        <taxon>Lophotrochozoa</taxon>
        <taxon>Platyhelminthes</taxon>
        <taxon>Cestoda</taxon>
        <taxon>Eucestoda</taxon>
        <taxon>Cyclophyllidea</taxon>
        <taxon>Mesocestoididae</taxon>
        <taxon>Mesocestoides</taxon>
    </lineage>
</organism>